<dbReference type="PANTHER" id="PTHR42759:SF5">
    <property type="entry name" value="METHANOL DEHYDROGENASE REGULATOR"/>
    <property type="match status" value="1"/>
</dbReference>
<gene>
    <name evidence="3" type="ORF">ACFOLH_00675</name>
</gene>
<dbReference type="InterPro" id="IPR027417">
    <property type="entry name" value="P-loop_NTPase"/>
</dbReference>
<keyword evidence="4" id="KW-1185">Reference proteome</keyword>
<reference evidence="4" key="1">
    <citation type="journal article" date="2019" name="Int. J. Syst. Evol. Microbiol.">
        <title>The Global Catalogue of Microorganisms (GCM) 10K type strain sequencing project: providing services to taxonomists for standard genome sequencing and annotation.</title>
        <authorList>
            <consortium name="The Broad Institute Genomics Platform"/>
            <consortium name="The Broad Institute Genome Sequencing Center for Infectious Disease"/>
            <person name="Wu L."/>
            <person name="Ma J."/>
        </authorList>
    </citation>
    <scope>NUCLEOTIDE SEQUENCE [LARGE SCALE GENOMIC DNA]</scope>
    <source>
        <strain evidence="4">NCAIM B.02333</strain>
    </source>
</reference>
<dbReference type="RefSeq" id="WP_340296100.1">
    <property type="nucleotide sequence ID" value="NZ_JBBEOI010000406.1"/>
</dbReference>
<dbReference type="Gene3D" id="3.40.50.300">
    <property type="entry name" value="P-loop containing nucleotide triphosphate hydrolases"/>
    <property type="match status" value="1"/>
</dbReference>
<organism evidence="3 4">
    <name type="scientific">Aquipuribacter hungaricus</name>
    <dbReference type="NCBI Taxonomy" id="545624"/>
    <lineage>
        <taxon>Bacteria</taxon>
        <taxon>Bacillati</taxon>
        <taxon>Actinomycetota</taxon>
        <taxon>Actinomycetes</taxon>
        <taxon>Micrococcales</taxon>
        <taxon>Intrasporangiaceae</taxon>
        <taxon>Aquipuribacter</taxon>
    </lineage>
</organism>
<dbReference type="Proteomes" id="UP001595685">
    <property type="component" value="Unassembled WGS sequence"/>
</dbReference>
<evidence type="ECO:0000259" key="1">
    <source>
        <dbReference type="Pfam" id="PF07726"/>
    </source>
</evidence>
<name>A0ABV7WE54_9MICO</name>
<dbReference type="Pfam" id="PF07726">
    <property type="entry name" value="AAA_3"/>
    <property type="match status" value="1"/>
</dbReference>
<feature type="domain" description="ATPase AAA-3" evidence="1">
    <location>
        <begin position="58"/>
        <end position="188"/>
    </location>
</feature>
<dbReference type="PIRSF" id="PIRSF002849">
    <property type="entry name" value="AAA_ATPase_chaperone_MoxR_prd"/>
    <property type="match status" value="1"/>
</dbReference>
<dbReference type="InterPro" id="IPR011703">
    <property type="entry name" value="ATPase_AAA-3"/>
</dbReference>
<protein>
    <submittedName>
        <fullName evidence="3">AAA family ATPase</fullName>
    </submittedName>
</protein>
<evidence type="ECO:0000259" key="2">
    <source>
        <dbReference type="Pfam" id="PF17863"/>
    </source>
</evidence>
<sequence>MTATTGPGPTEVDEEVVPLPVADVARLAADVLAEVGGAVVGMRPTLRLALAAVLAGGHVLVEDVPGLGKTLAARSLALALGLGFTRLQCTPDLLPSDVTGSFVFDPATTSFEFRPGPVFTGLLLADEVNRTPPKTQAALLEAMQEGQVTVEGRTTRLPVPFHVLATANPVEHEGTYPLPEAQLDRFLVRVSVGYPAPAEEAEVLARRVARRAEATRVRAVVDAPTLRRMQAGVEQVDVDPDVLAYCVSLAAGTRTHSAVEVGASPRGSLALLLVARALAVLDGRDVVLPEDVQEAAPSVLAHRLTLGVQTWDGSATAAGVVADVLRTTATPATLPTRPARSP</sequence>
<dbReference type="Pfam" id="PF17863">
    <property type="entry name" value="AAA_lid_2"/>
    <property type="match status" value="1"/>
</dbReference>
<comment type="caution">
    <text evidence="3">The sequence shown here is derived from an EMBL/GenBank/DDBJ whole genome shotgun (WGS) entry which is preliminary data.</text>
</comment>
<dbReference type="EMBL" id="JBHRWW010000001">
    <property type="protein sequence ID" value="MFC3686851.1"/>
    <property type="molecule type" value="Genomic_DNA"/>
</dbReference>
<evidence type="ECO:0000313" key="4">
    <source>
        <dbReference type="Proteomes" id="UP001595685"/>
    </source>
</evidence>
<evidence type="ECO:0000313" key="3">
    <source>
        <dbReference type="EMBL" id="MFC3686851.1"/>
    </source>
</evidence>
<feature type="domain" description="ChlI/MoxR AAA lid" evidence="2">
    <location>
        <begin position="253"/>
        <end position="307"/>
    </location>
</feature>
<dbReference type="InterPro" id="IPR050764">
    <property type="entry name" value="CbbQ/NirQ/NorQ/GpvN"/>
</dbReference>
<dbReference type="SUPFAM" id="SSF52540">
    <property type="entry name" value="P-loop containing nucleoside triphosphate hydrolases"/>
    <property type="match status" value="1"/>
</dbReference>
<proteinExistence type="predicted"/>
<dbReference type="PANTHER" id="PTHR42759">
    <property type="entry name" value="MOXR FAMILY PROTEIN"/>
    <property type="match status" value="1"/>
</dbReference>
<accession>A0ABV7WE54</accession>
<dbReference type="InterPro" id="IPR041628">
    <property type="entry name" value="ChlI/MoxR_AAA_lid"/>
</dbReference>
<dbReference type="Gene3D" id="1.10.8.80">
    <property type="entry name" value="Magnesium chelatase subunit I, C-Terminal domain"/>
    <property type="match status" value="1"/>
</dbReference>